<dbReference type="PANTHER" id="PTHR15282">
    <property type="entry name" value="POTASSIUM VOLTAGE-GATED CHANNEL SUBFAMILY E MEMBER 1, 3"/>
    <property type="match status" value="1"/>
</dbReference>
<dbReference type="GO" id="GO:0015459">
    <property type="term" value="F:potassium channel regulator activity"/>
    <property type="evidence" value="ECO:0007669"/>
    <property type="project" value="TreeGrafter"/>
</dbReference>
<sequence>MAHTNSTELQSILLALLQHCFNSSGLLLPSPPQNYTSHHASQQAAAARARAEPQGVLYILLVVGMFSFFTFGIMFSYIRSRKLENSQDPFHQYIAHDWTAAGPVVICNPAALHSPGGSG</sequence>
<evidence type="ECO:0000256" key="6">
    <source>
        <dbReference type="SAM" id="Phobius"/>
    </source>
</evidence>
<evidence type="ECO:0000256" key="5">
    <source>
        <dbReference type="ARBA" id="ARBA00023136"/>
    </source>
</evidence>
<organism evidence="7 8">
    <name type="scientific">Kryptolebias marmoratus</name>
    <name type="common">Mangrove killifish</name>
    <name type="synonym">Rivulus marmoratus</name>
    <dbReference type="NCBI Taxonomy" id="37003"/>
    <lineage>
        <taxon>Eukaryota</taxon>
        <taxon>Metazoa</taxon>
        <taxon>Chordata</taxon>
        <taxon>Craniata</taxon>
        <taxon>Vertebrata</taxon>
        <taxon>Euteleostomi</taxon>
        <taxon>Actinopterygii</taxon>
        <taxon>Neopterygii</taxon>
        <taxon>Teleostei</taxon>
        <taxon>Neoteleostei</taxon>
        <taxon>Acanthomorphata</taxon>
        <taxon>Ovalentaria</taxon>
        <taxon>Atherinomorphae</taxon>
        <taxon>Cyprinodontiformes</taxon>
        <taxon>Rivulidae</taxon>
        <taxon>Kryptolebias</taxon>
    </lineage>
</organism>
<name>A0A3Q3ATJ9_KRYMA</name>
<evidence type="ECO:0000313" key="8">
    <source>
        <dbReference type="Proteomes" id="UP000264800"/>
    </source>
</evidence>
<evidence type="ECO:0000256" key="3">
    <source>
        <dbReference type="ARBA" id="ARBA00022692"/>
    </source>
</evidence>
<dbReference type="PRINTS" id="PR00168">
    <property type="entry name" value="KCNECHANNEL"/>
</dbReference>
<evidence type="ECO:0000256" key="1">
    <source>
        <dbReference type="ARBA" id="ARBA00004167"/>
    </source>
</evidence>
<feature type="transmembrane region" description="Helical" evidence="6">
    <location>
        <begin position="56"/>
        <end position="78"/>
    </location>
</feature>
<dbReference type="GO" id="GO:0060307">
    <property type="term" value="P:regulation of ventricular cardiac muscle cell membrane repolarization"/>
    <property type="evidence" value="ECO:0007669"/>
    <property type="project" value="TreeGrafter"/>
</dbReference>
<dbReference type="GO" id="GO:0044325">
    <property type="term" value="F:transmembrane transporter binding"/>
    <property type="evidence" value="ECO:0007669"/>
    <property type="project" value="TreeGrafter"/>
</dbReference>
<reference evidence="7" key="1">
    <citation type="submission" date="2025-08" db="UniProtKB">
        <authorList>
            <consortium name="Ensembl"/>
        </authorList>
    </citation>
    <scope>IDENTIFICATION</scope>
</reference>
<keyword evidence="4 6" id="KW-1133">Transmembrane helix</keyword>
<dbReference type="AlphaFoldDB" id="A0A3Q3ATJ9"/>
<dbReference type="GO" id="GO:1902282">
    <property type="term" value="F:voltage-gated potassium channel activity involved in ventricular cardiac muscle cell action potential repolarization"/>
    <property type="evidence" value="ECO:0007669"/>
    <property type="project" value="TreeGrafter"/>
</dbReference>
<dbReference type="InterPro" id="IPR000369">
    <property type="entry name" value="K_chnl_KCNE"/>
</dbReference>
<keyword evidence="8" id="KW-1185">Reference proteome</keyword>
<dbReference type="GO" id="GO:0005251">
    <property type="term" value="F:delayed rectifier potassium channel activity"/>
    <property type="evidence" value="ECO:0007669"/>
    <property type="project" value="TreeGrafter"/>
</dbReference>
<dbReference type="STRING" id="37003.ENSKMAP00000014809"/>
<evidence type="ECO:0000256" key="2">
    <source>
        <dbReference type="ARBA" id="ARBA00005688"/>
    </source>
</evidence>
<comment type="similarity">
    <text evidence="2">Belongs to the potassium channel KCNE family.</text>
</comment>
<keyword evidence="5 6" id="KW-0472">Membrane</keyword>
<keyword evidence="3 6" id="KW-0812">Transmembrane</keyword>
<evidence type="ECO:0000313" key="7">
    <source>
        <dbReference type="Ensembl" id="ENSKMAP00000014809.1"/>
    </source>
</evidence>
<dbReference type="Ensembl" id="ENSKMAT00000015026.1">
    <property type="protein sequence ID" value="ENSKMAP00000014809.1"/>
    <property type="gene ID" value="ENSKMAG00000011108.1"/>
</dbReference>
<dbReference type="GO" id="GO:0008076">
    <property type="term" value="C:voltage-gated potassium channel complex"/>
    <property type="evidence" value="ECO:0007669"/>
    <property type="project" value="TreeGrafter"/>
</dbReference>
<evidence type="ECO:0000256" key="4">
    <source>
        <dbReference type="ARBA" id="ARBA00022989"/>
    </source>
</evidence>
<dbReference type="Proteomes" id="UP000264800">
    <property type="component" value="Unplaced"/>
</dbReference>
<protein>
    <submittedName>
        <fullName evidence="7">Uncharacterized protein</fullName>
    </submittedName>
</protein>
<dbReference type="GO" id="GO:0097623">
    <property type="term" value="P:potassium ion export across plasma membrane"/>
    <property type="evidence" value="ECO:0007669"/>
    <property type="project" value="TreeGrafter"/>
</dbReference>
<dbReference type="Pfam" id="PF02060">
    <property type="entry name" value="ISK_Channel"/>
    <property type="match status" value="1"/>
</dbReference>
<dbReference type="PANTHER" id="PTHR15282:SF10">
    <property type="entry name" value="POTASSIUM VOLTAGE-GATED CHANNEL SUBFAMILY E MEMBER 1"/>
    <property type="match status" value="1"/>
</dbReference>
<dbReference type="OMA" id="TIRREKH"/>
<dbReference type="GeneTree" id="ENSGT00940000154497"/>
<accession>A0A3Q3ATJ9</accession>
<proteinExistence type="inferred from homology"/>
<comment type="subcellular location">
    <subcellularLocation>
        <location evidence="1">Membrane</location>
        <topology evidence="1">Single-pass membrane protein</topology>
    </subcellularLocation>
</comment>
<dbReference type="GO" id="GO:0086091">
    <property type="term" value="P:regulation of heart rate by cardiac conduction"/>
    <property type="evidence" value="ECO:0007669"/>
    <property type="project" value="TreeGrafter"/>
</dbReference>
<reference evidence="7" key="2">
    <citation type="submission" date="2025-09" db="UniProtKB">
        <authorList>
            <consortium name="Ensembl"/>
        </authorList>
    </citation>
    <scope>IDENTIFICATION</scope>
</reference>